<dbReference type="HAMAP" id="MF_01401">
    <property type="entry name" value="MsrA"/>
    <property type="match status" value="1"/>
</dbReference>
<evidence type="ECO:0000313" key="7">
    <source>
        <dbReference type="Proteomes" id="UP000199297"/>
    </source>
</evidence>
<dbReference type="Pfam" id="PF01625">
    <property type="entry name" value="PMSR"/>
    <property type="match status" value="1"/>
</dbReference>
<dbReference type="EC" id="1.8.4.11" evidence="4"/>
<dbReference type="Gene3D" id="3.30.1060.10">
    <property type="entry name" value="Peptide methionine sulphoxide reductase MsrA"/>
    <property type="match status" value="1"/>
</dbReference>
<dbReference type="EMBL" id="FOBI01000002">
    <property type="protein sequence ID" value="SEK74724.1"/>
    <property type="molecule type" value="Genomic_DNA"/>
</dbReference>
<comment type="function">
    <text evidence="4">Has an important function as a repair enzyme for proteins that have been inactivated by oxidation. Catalyzes the reversible oxidation-reduction of methionine sulfoxide in proteins to methionine.</text>
</comment>
<evidence type="ECO:0000256" key="4">
    <source>
        <dbReference type="HAMAP-Rule" id="MF_01401"/>
    </source>
</evidence>
<reference evidence="7" key="1">
    <citation type="submission" date="2016-10" db="EMBL/GenBank/DDBJ databases">
        <authorList>
            <person name="Varghese N."/>
            <person name="Submissions S."/>
        </authorList>
    </citation>
    <scope>NUCLEOTIDE SEQUENCE [LARGE SCALE GENOMIC DNA]</scope>
    <source>
        <strain evidence="7">CGMCC 1.9127</strain>
    </source>
</reference>
<dbReference type="AlphaFoldDB" id="A0A1H7JJY3"/>
<dbReference type="OrthoDB" id="4174719at2"/>
<keyword evidence="7" id="KW-1185">Reference proteome</keyword>
<name>A0A1H7JJY3_9GAMM</name>
<dbReference type="GO" id="GO:0033744">
    <property type="term" value="F:L-methionine:thioredoxin-disulfide S-oxidoreductase activity"/>
    <property type="evidence" value="ECO:0007669"/>
    <property type="project" value="RHEA"/>
</dbReference>
<organism evidence="6 7">
    <name type="scientific">Colwellia chukchiensis</name>
    <dbReference type="NCBI Taxonomy" id="641665"/>
    <lineage>
        <taxon>Bacteria</taxon>
        <taxon>Pseudomonadati</taxon>
        <taxon>Pseudomonadota</taxon>
        <taxon>Gammaproteobacteria</taxon>
        <taxon>Alteromonadales</taxon>
        <taxon>Colwelliaceae</taxon>
        <taxon>Colwellia</taxon>
    </lineage>
</organism>
<evidence type="ECO:0000259" key="5">
    <source>
        <dbReference type="Pfam" id="PF01625"/>
    </source>
</evidence>
<comment type="catalytic activity">
    <reaction evidence="2 4">
        <text>L-methionyl-[protein] + [thioredoxin]-disulfide + H2O = L-methionyl-(S)-S-oxide-[protein] + [thioredoxin]-dithiol</text>
        <dbReference type="Rhea" id="RHEA:14217"/>
        <dbReference type="Rhea" id="RHEA-COMP:10698"/>
        <dbReference type="Rhea" id="RHEA-COMP:10700"/>
        <dbReference type="Rhea" id="RHEA-COMP:12313"/>
        <dbReference type="Rhea" id="RHEA-COMP:12315"/>
        <dbReference type="ChEBI" id="CHEBI:15377"/>
        <dbReference type="ChEBI" id="CHEBI:16044"/>
        <dbReference type="ChEBI" id="CHEBI:29950"/>
        <dbReference type="ChEBI" id="CHEBI:44120"/>
        <dbReference type="ChEBI" id="CHEBI:50058"/>
        <dbReference type="EC" id="1.8.4.11"/>
    </reaction>
</comment>
<dbReference type="InterPro" id="IPR036509">
    <property type="entry name" value="Met_Sox_Rdtase_MsrA_sf"/>
</dbReference>
<sequence length="186" mass="20798">MSLETITLGAGCFWCVENIFARIKGVVSVISGYADGNIAEPSYQQVCQGLGDYAEVVQITFAPNQITLEQLLTVFFAIHDASSLDRQGDDIGRQYRSTILYHHPEQQLIAERLIAQLSAEQSFEQPIVTLVKAVNNFYRAEDYHQDYVSNNPENQYCQLVVAKKIAKFLQEFPHLLAAENALAPVA</sequence>
<evidence type="ECO:0000256" key="1">
    <source>
        <dbReference type="ARBA" id="ARBA00023002"/>
    </source>
</evidence>
<dbReference type="Proteomes" id="UP000199297">
    <property type="component" value="Unassembled WGS sequence"/>
</dbReference>
<dbReference type="InterPro" id="IPR002569">
    <property type="entry name" value="Met_Sox_Rdtase_MsrA_dom"/>
</dbReference>
<feature type="active site" evidence="4">
    <location>
        <position position="12"/>
    </location>
</feature>
<dbReference type="NCBIfam" id="TIGR00401">
    <property type="entry name" value="msrA"/>
    <property type="match status" value="1"/>
</dbReference>
<comment type="catalytic activity">
    <reaction evidence="3 4">
        <text>[thioredoxin]-disulfide + L-methionine + H2O = L-methionine (S)-S-oxide + [thioredoxin]-dithiol</text>
        <dbReference type="Rhea" id="RHEA:19993"/>
        <dbReference type="Rhea" id="RHEA-COMP:10698"/>
        <dbReference type="Rhea" id="RHEA-COMP:10700"/>
        <dbReference type="ChEBI" id="CHEBI:15377"/>
        <dbReference type="ChEBI" id="CHEBI:29950"/>
        <dbReference type="ChEBI" id="CHEBI:50058"/>
        <dbReference type="ChEBI" id="CHEBI:57844"/>
        <dbReference type="ChEBI" id="CHEBI:58772"/>
        <dbReference type="EC" id="1.8.4.11"/>
    </reaction>
</comment>
<evidence type="ECO:0000256" key="2">
    <source>
        <dbReference type="ARBA" id="ARBA00047806"/>
    </source>
</evidence>
<dbReference type="SUPFAM" id="SSF55068">
    <property type="entry name" value="Peptide methionine sulfoxide reductase"/>
    <property type="match status" value="1"/>
</dbReference>
<evidence type="ECO:0000256" key="3">
    <source>
        <dbReference type="ARBA" id="ARBA00048782"/>
    </source>
</evidence>
<dbReference type="RefSeq" id="WP_085283470.1">
    <property type="nucleotide sequence ID" value="NZ_FOBI01000002.1"/>
</dbReference>
<dbReference type="STRING" id="641665.GCA_002104455_01674"/>
<keyword evidence="1 4" id="KW-0560">Oxidoreductase</keyword>
<dbReference type="PANTHER" id="PTHR43774:SF1">
    <property type="entry name" value="PEPTIDE METHIONINE SULFOXIDE REDUCTASE MSRA 2"/>
    <property type="match status" value="1"/>
</dbReference>
<protein>
    <recommendedName>
        <fullName evidence="4">Peptide methionine sulfoxide reductase MsrA</fullName>
        <shortName evidence="4">Protein-methionine-S-oxide reductase</shortName>
        <ecNumber evidence="4">1.8.4.11</ecNumber>
    </recommendedName>
    <alternativeName>
        <fullName evidence="4">Peptide-methionine (S)-S-oxide reductase</fullName>
        <shortName evidence="4">Peptide Met(O) reductase</shortName>
    </alternativeName>
</protein>
<dbReference type="PANTHER" id="PTHR43774">
    <property type="entry name" value="PEPTIDE METHIONINE SULFOXIDE REDUCTASE"/>
    <property type="match status" value="1"/>
</dbReference>
<dbReference type="GO" id="GO:0008113">
    <property type="term" value="F:peptide-methionine (S)-S-oxide reductase activity"/>
    <property type="evidence" value="ECO:0007669"/>
    <property type="project" value="UniProtKB-UniRule"/>
</dbReference>
<proteinExistence type="inferred from homology"/>
<feature type="domain" description="Peptide methionine sulphoxide reductase MsrA" evidence="5">
    <location>
        <begin position="5"/>
        <end position="158"/>
    </location>
</feature>
<evidence type="ECO:0000313" key="6">
    <source>
        <dbReference type="EMBL" id="SEK74724.1"/>
    </source>
</evidence>
<comment type="similarity">
    <text evidence="4">Belongs to the MsrA Met sulfoxide reductase family.</text>
</comment>
<gene>
    <name evidence="4" type="primary">msrA</name>
    <name evidence="6" type="ORF">SAMN05216262_102260</name>
</gene>
<accession>A0A1H7JJY3</accession>